<dbReference type="SUPFAM" id="SSF54506">
    <property type="entry name" value="Diaminopimelate epimerase-like"/>
    <property type="match status" value="1"/>
</dbReference>
<evidence type="ECO:0000313" key="4">
    <source>
        <dbReference type="EMBL" id="TDG20712.1"/>
    </source>
</evidence>
<dbReference type="Gene3D" id="3.10.310.10">
    <property type="entry name" value="Diaminopimelate Epimerase, Chain A, domain 1"/>
    <property type="match status" value="2"/>
</dbReference>
<dbReference type="PANTHER" id="PTHR13774">
    <property type="entry name" value="PHENAZINE BIOSYNTHESIS PROTEIN"/>
    <property type="match status" value="1"/>
</dbReference>
<proteinExistence type="inferred from homology"/>
<dbReference type="GO" id="GO:0016853">
    <property type="term" value="F:isomerase activity"/>
    <property type="evidence" value="ECO:0007669"/>
    <property type="project" value="TreeGrafter"/>
</dbReference>
<dbReference type="OrthoDB" id="9788221at2"/>
<feature type="region of interest" description="Disordered" evidence="3">
    <location>
        <begin position="116"/>
        <end position="147"/>
    </location>
</feature>
<dbReference type="Pfam" id="PF02567">
    <property type="entry name" value="PhzC-PhzF"/>
    <property type="match status" value="1"/>
</dbReference>
<evidence type="ECO:0000313" key="5">
    <source>
        <dbReference type="Proteomes" id="UP000295722"/>
    </source>
</evidence>
<reference evidence="4 5" key="1">
    <citation type="submission" date="2019-03" db="EMBL/GenBank/DDBJ databases">
        <title>Paraburkholderia sp. 4M-K11, isolated from subtropical forest soil.</title>
        <authorList>
            <person name="Gao Z.-H."/>
            <person name="Qiu L.-H."/>
        </authorList>
    </citation>
    <scope>NUCLEOTIDE SEQUENCE [LARGE SCALE GENOMIC DNA]</scope>
    <source>
        <strain evidence="4 5">4M-K11</strain>
    </source>
</reference>
<dbReference type="InterPro" id="IPR003719">
    <property type="entry name" value="Phenazine_PhzF-like"/>
</dbReference>
<sequence length="325" mass="34364">MTLRSVRFKQVDVFTSRPFKGNPLAVVFDADGLDPAQMQAIARWTNLSETAFLLAPTDTRADYRVRIFTTQGELPFAGHPTLGTAHAFLDSGRQPKTPGHLVQECGAGLVELAGRHSAERHSVGRRSAGRHSVGRHSAGPHSDERAGDTMDTWAFAAPPAKMTPLPESQYDALRAALRSDAIDFSAAPCGVDNGAPWLVVRLSSAQAVLALDIDYDALASIAASVGAQGLAAYGAHDANGPATFEVRCLMTGLGIGEDPVTGSANAAIAMLLAQQNRRPGSRYTVRQGTTMGRDGRVLVDYDDAAGKIWIGGTSLTVVDGTIELE</sequence>
<dbReference type="EMBL" id="SMRP01000014">
    <property type="protein sequence ID" value="TDG20712.1"/>
    <property type="molecule type" value="Genomic_DNA"/>
</dbReference>
<accession>A0A4R5M4G3</accession>
<comment type="caution">
    <text evidence="4">The sequence shown here is derived from an EMBL/GenBank/DDBJ whole genome shotgun (WGS) entry which is preliminary data.</text>
</comment>
<comment type="similarity">
    <text evidence="1">Belongs to the PhzF family.</text>
</comment>
<keyword evidence="5" id="KW-1185">Reference proteome</keyword>
<evidence type="ECO:0000256" key="2">
    <source>
        <dbReference type="PIRSR" id="PIRSR016184-1"/>
    </source>
</evidence>
<organism evidence="4 5">
    <name type="scientific">Paraburkholderia silviterrae</name>
    <dbReference type="NCBI Taxonomy" id="2528715"/>
    <lineage>
        <taxon>Bacteria</taxon>
        <taxon>Pseudomonadati</taxon>
        <taxon>Pseudomonadota</taxon>
        <taxon>Betaproteobacteria</taxon>
        <taxon>Burkholderiales</taxon>
        <taxon>Burkholderiaceae</taxon>
        <taxon>Paraburkholderia</taxon>
    </lineage>
</organism>
<evidence type="ECO:0000256" key="1">
    <source>
        <dbReference type="ARBA" id="ARBA00008270"/>
    </source>
</evidence>
<feature type="active site" evidence="2">
    <location>
        <position position="49"/>
    </location>
</feature>
<gene>
    <name evidence="4" type="ORF">EYW47_24525</name>
</gene>
<dbReference type="Proteomes" id="UP000295722">
    <property type="component" value="Unassembled WGS sequence"/>
</dbReference>
<dbReference type="NCBIfam" id="TIGR00654">
    <property type="entry name" value="PhzF_family"/>
    <property type="match status" value="1"/>
</dbReference>
<dbReference type="GO" id="GO:0005737">
    <property type="term" value="C:cytoplasm"/>
    <property type="evidence" value="ECO:0007669"/>
    <property type="project" value="TreeGrafter"/>
</dbReference>
<dbReference type="RefSeq" id="WP_133197439.1">
    <property type="nucleotide sequence ID" value="NZ_JBHUCW010000013.1"/>
</dbReference>
<dbReference type="PANTHER" id="PTHR13774:SF32">
    <property type="entry name" value="ANTISENSE-ENHANCING SEQUENCE 1"/>
    <property type="match status" value="1"/>
</dbReference>
<protein>
    <submittedName>
        <fullName evidence="4">PhzF family phenazine biosynthesis protein</fullName>
    </submittedName>
</protein>
<name>A0A4R5M4G3_9BURK</name>
<evidence type="ECO:0000256" key="3">
    <source>
        <dbReference type="SAM" id="MobiDB-lite"/>
    </source>
</evidence>
<dbReference type="AlphaFoldDB" id="A0A4R5M4G3"/>
<dbReference type="PIRSF" id="PIRSF016184">
    <property type="entry name" value="PhzC_PhzF"/>
    <property type="match status" value="1"/>
</dbReference>
<feature type="compositionally biased region" description="Basic residues" evidence="3">
    <location>
        <begin position="123"/>
        <end position="134"/>
    </location>
</feature>